<keyword evidence="9" id="KW-1185">Reference proteome</keyword>
<evidence type="ECO:0000256" key="3">
    <source>
        <dbReference type="ARBA" id="ARBA00022630"/>
    </source>
</evidence>
<dbReference type="Gene3D" id="3.50.50.60">
    <property type="entry name" value="FAD/NAD(P)-binding domain"/>
    <property type="match status" value="1"/>
</dbReference>
<evidence type="ECO:0000313" key="8">
    <source>
        <dbReference type="EMBL" id="MFF3671723.1"/>
    </source>
</evidence>
<protein>
    <submittedName>
        <fullName evidence="8">GMC family oxidoreductase</fullName>
    </submittedName>
</protein>
<feature type="domain" description="Glucose-methanol-choline oxidoreductase N-terminal" evidence="6">
    <location>
        <begin position="78"/>
        <end position="101"/>
    </location>
</feature>
<dbReference type="PANTHER" id="PTHR11552:SF147">
    <property type="entry name" value="CHOLINE DEHYDROGENASE, MITOCHONDRIAL"/>
    <property type="match status" value="1"/>
</dbReference>
<dbReference type="PIRSF" id="PIRSF000137">
    <property type="entry name" value="Alcohol_oxidase"/>
    <property type="match status" value="1"/>
</dbReference>
<feature type="domain" description="Glucose-methanol-choline oxidoreductase N-terminal" evidence="7">
    <location>
        <begin position="251"/>
        <end position="265"/>
    </location>
</feature>
<comment type="cofactor">
    <cofactor evidence="1">
        <name>FAD</name>
        <dbReference type="ChEBI" id="CHEBI:57692"/>
    </cofactor>
</comment>
<proteinExistence type="inferred from homology"/>
<evidence type="ECO:0000256" key="5">
    <source>
        <dbReference type="RuleBase" id="RU003968"/>
    </source>
</evidence>
<accession>A0ABW6T5E8</accession>
<dbReference type="InterPro" id="IPR007867">
    <property type="entry name" value="GMC_OxRtase_C"/>
</dbReference>
<dbReference type="InterPro" id="IPR036188">
    <property type="entry name" value="FAD/NAD-bd_sf"/>
</dbReference>
<keyword evidence="3 5" id="KW-0285">Flavoprotein</keyword>
<sequence>MADYLIIGAGSAGCVLAARLSEDPHVRVLLIEAGGSDRNPLYHVPKGFGKLFDDPGKVWHYPTLPFGPDGQGEIWPRGRVLGGSSSINGMVYNRGQRADYDELVRLGNPGWGWDTILPIFRAIEDNALGPSETRGAGGPLHVSPPRDPDPLCEEMIAAGTALGLTAMRDVNESEGERVGHAMATIKDGRRVSAARAFLRPVRDRPNLTVVTGTLVTELLFDGDTAVGVRARNAGGGVVEYRADREVILCLGSLGTPKLLQSSGIGPSEVLRAAGVGVRLDRAAVGSRMREHRCLALKFRLNEDLGYNRSLSTPARQGATALKYLLNRKGPLAAPAYDVIAFLKSRPDLDRPDAQLLMGPWSVATYKAGETVTVERPPGVSVVAEVLRPTSEGSVAITSADPGAPLRVDPNYFDTDHDRQVAADLFRRMREFFAQEPIASRLAHETFPGTGVRSDEEIIDAALGGGYCGYHAIGTCAMGPDENDVVDSQLRVRGVDNLRIVDCSVLPVMVSGNLNGPIMAMAWHAADLILGRVSPPAAA</sequence>
<dbReference type="InterPro" id="IPR000172">
    <property type="entry name" value="GMC_OxRdtase_N"/>
</dbReference>
<comment type="similarity">
    <text evidence="2 5">Belongs to the GMC oxidoreductase family.</text>
</comment>
<dbReference type="InterPro" id="IPR012132">
    <property type="entry name" value="GMC_OxRdtase"/>
</dbReference>
<gene>
    <name evidence="8" type="ORF">ACFYXI_39680</name>
</gene>
<dbReference type="Proteomes" id="UP001602013">
    <property type="component" value="Unassembled WGS sequence"/>
</dbReference>
<dbReference type="Gene3D" id="3.30.560.10">
    <property type="entry name" value="Glucose Oxidase, domain 3"/>
    <property type="match status" value="1"/>
</dbReference>
<evidence type="ECO:0000256" key="4">
    <source>
        <dbReference type="ARBA" id="ARBA00022827"/>
    </source>
</evidence>
<dbReference type="SUPFAM" id="SSF51905">
    <property type="entry name" value="FAD/NAD(P)-binding domain"/>
    <property type="match status" value="1"/>
</dbReference>
<evidence type="ECO:0000259" key="6">
    <source>
        <dbReference type="PROSITE" id="PS00623"/>
    </source>
</evidence>
<evidence type="ECO:0000259" key="7">
    <source>
        <dbReference type="PROSITE" id="PS00624"/>
    </source>
</evidence>
<comment type="caution">
    <text evidence="8">The sequence shown here is derived from an EMBL/GenBank/DDBJ whole genome shotgun (WGS) entry which is preliminary data.</text>
</comment>
<dbReference type="PANTHER" id="PTHR11552">
    <property type="entry name" value="GLUCOSE-METHANOL-CHOLINE GMC OXIDOREDUCTASE"/>
    <property type="match status" value="1"/>
</dbReference>
<organism evidence="8 9">
    <name type="scientific">Microtetraspora malaysiensis</name>
    <dbReference type="NCBI Taxonomy" id="161358"/>
    <lineage>
        <taxon>Bacteria</taxon>
        <taxon>Bacillati</taxon>
        <taxon>Actinomycetota</taxon>
        <taxon>Actinomycetes</taxon>
        <taxon>Streptosporangiales</taxon>
        <taxon>Streptosporangiaceae</taxon>
        <taxon>Microtetraspora</taxon>
    </lineage>
</organism>
<evidence type="ECO:0000256" key="1">
    <source>
        <dbReference type="ARBA" id="ARBA00001974"/>
    </source>
</evidence>
<dbReference type="Pfam" id="PF05199">
    <property type="entry name" value="GMC_oxred_C"/>
    <property type="match status" value="1"/>
</dbReference>
<dbReference type="SUPFAM" id="SSF54373">
    <property type="entry name" value="FAD-linked reductases, C-terminal domain"/>
    <property type="match status" value="1"/>
</dbReference>
<dbReference type="EMBL" id="JBIASD010000053">
    <property type="protein sequence ID" value="MFF3671723.1"/>
    <property type="molecule type" value="Genomic_DNA"/>
</dbReference>
<evidence type="ECO:0000313" key="9">
    <source>
        <dbReference type="Proteomes" id="UP001602013"/>
    </source>
</evidence>
<keyword evidence="4 5" id="KW-0274">FAD</keyword>
<dbReference type="RefSeq" id="WP_387417891.1">
    <property type="nucleotide sequence ID" value="NZ_JBIASD010000053.1"/>
</dbReference>
<name>A0ABW6T5E8_9ACTN</name>
<dbReference type="Pfam" id="PF00732">
    <property type="entry name" value="GMC_oxred_N"/>
    <property type="match status" value="1"/>
</dbReference>
<dbReference type="PROSITE" id="PS00624">
    <property type="entry name" value="GMC_OXRED_2"/>
    <property type="match status" value="1"/>
</dbReference>
<dbReference type="PROSITE" id="PS00623">
    <property type="entry name" value="GMC_OXRED_1"/>
    <property type="match status" value="1"/>
</dbReference>
<evidence type="ECO:0000256" key="2">
    <source>
        <dbReference type="ARBA" id="ARBA00010790"/>
    </source>
</evidence>
<reference evidence="8 9" key="1">
    <citation type="submission" date="2024-10" db="EMBL/GenBank/DDBJ databases">
        <title>The Natural Products Discovery Center: Release of the First 8490 Sequenced Strains for Exploring Actinobacteria Biosynthetic Diversity.</title>
        <authorList>
            <person name="Kalkreuter E."/>
            <person name="Kautsar S.A."/>
            <person name="Yang D."/>
            <person name="Bader C.D."/>
            <person name="Teijaro C.N."/>
            <person name="Fluegel L."/>
            <person name="Davis C.M."/>
            <person name="Simpson J.R."/>
            <person name="Lauterbach L."/>
            <person name="Steele A.D."/>
            <person name="Gui C."/>
            <person name="Meng S."/>
            <person name="Li G."/>
            <person name="Viehrig K."/>
            <person name="Ye F."/>
            <person name="Su P."/>
            <person name="Kiefer A.F."/>
            <person name="Nichols A."/>
            <person name="Cepeda A.J."/>
            <person name="Yan W."/>
            <person name="Fan B."/>
            <person name="Jiang Y."/>
            <person name="Adhikari A."/>
            <person name="Zheng C.-J."/>
            <person name="Schuster L."/>
            <person name="Cowan T.M."/>
            <person name="Smanski M.J."/>
            <person name="Chevrette M.G."/>
            <person name="De Carvalho L.P.S."/>
            <person name="Shen B."/>
        </authorList>
    </citation>
    <scope>NUCLEOTIDE SEQUENCE [LARGE SCALE GENOMIC DNA]</scope>
    <source>
        <strain evidence="8 9">NPDC002173</strain>
    </source>
</reference>